<feature type="transmembrane region" description="Helical" evidence="6">
    <location>
        <begin position="186"/>
        <end position="211"/>
    </location>
</feature>
<evidence type="ECO:0000256" key="5">
    <source>
        <dbReference type="ARBA" id="ARBA00023136"/>
    </source>
</evidence>
<feature type="transmembrane region" description="Helical" evidence="6">
    <location>
        <begin position="56"/>
        <end position="75"/>
    </location>
</feature>
<feature type="transmembrane region" description="Helical" evidence="6">
    <location>
        <begin position="239"/>
        <end position="262"/>
    </location>
</feature>
<sequence>MLESKQEDIRIYESPEIEQPKLKELWSYGLGSFGVYAISTWIGAFLTYYYTDNVGLAAATVGTLMLVARLFDGITDVGMGYIVDRTKSKYGKARPWLLWISVPFAVTTVLLFSVPDISYTGKLVYAYTTYFLFIIFITMIMIPYKTLMGVMTQHQHSRSLANIYTAIFTMVGNLIVMTLTQPLVSIIGWTNLSILYGVLSIITLFVTFRLVQERVGLQGEMSLTVPLKQGLSALFKNKYWWIITSYSVTFNATIALTQGAVLYYSQYILGDINYYPLVGLAISAPMLIGLFFVGPLVKRFGKRQVTMAGCLLFMLGGIIRMIDPTNLTTFLLGSAIGGFGAMPGLALTVAMVNDTVEYGEWQFKLRTEGLINSAASFGIKVGSGIGMGLIGWLLAFGGYIGGVAEQTPLANQMIMVLNLYIPVALVIIQLILLYFFKIDRIYPVILSDLQKRKSLK</sequence>
<feature type="transmembrane region" description="Helical" evidence="6">
    <location>
        <begin position="374"/>
        <end position="401"/>
    </location>
</feature>
<evidence type="ECO:0000256" key="2">
    <source>
        <dbReference type="ARBA" id="ARBA00022448"/>
    </source>
</evidence>
<dbReference type="InterPro" id="IPR036259">
    <property type="entry name" value="MFS_trans_sf"/>
</dbReference>
<evidence type="ECO:0000313" key="8">
    <source>
        <dbReference type="EMBL" id="TKC19078.1"/>
    </source>
</evidence>
<reference evidence="8 9" key="1">
    <citation type="journal article" date="2011" name="J. Microbiol.">
        <title>Bacillus kyonggiensis sp. nov., isolated from soil of a lettuce field.</title>
        <authorList>
            <person name="Dong K."/>
            <person name="Lee S."/>
        </authorList>
    </citation>
    <scope>NUCLEOTIDE SEQUENCE [LARGE SCALE GENOMIC DNA]</scope>
    <source>
        <strain evidence="8 9">NB22</strain>
    </source>
</reference>
<dbReference type="PANTHER" id="PTHR11328">
    <property type="entry name" value="MAJOR FACILITATOR SUPERFAMILY DOMAIN-CONTAINING PROTEIN"/>
    <property type="match status" value="1"/>
</dbReference>
<accession>A0A4U1DAA7</accession>
<dbReference type="AlphaFoldDB" id="A0A4U1DAA7"/>
<feature type="transmembrane region" description="Helical" evidence="6">
    <location>
        <begin position="127"/>
        <end position="147"/>
    </location>
</feature>
<evidence type="ECO:0000256" key="4">
    <source>
        <dbReference type="ARBA" id="ARBA00022989"/>
    </source>
</evidence>
<evidence type="ECO:0000259" key="7">
    <source>
        <dbReference type="PROSITE" id="PS50850"/>
    </source>
</evidence>
<keyword evidence="9" id="KW-1185">Reference proteome</keyword>
<evidence type="ECO:0000256" key="1">
    <source>
        <dbReference type="ARBA" id="ARBA00004651"/>
    </source>
</evidence>
<dbReference type="Proteomes" id="UP000307756">
    <property type="component" value="Unassembled WGS sequence"/>
</dbReference>
<gene>
    <name evidence="8" type="ORF">FA727_05905</name>
</gene>
<feature type="transmembrane region" description="Helical" evidence="6">
    <location>
        <begin position="96"/>
        <end position="115"/>
    </location>
</feature>
<dbReference type="NCBIfam" id="TIGR00792">
    <property type="entry name" value="gph"/>
    <property type="match status" value="1"/>
</dbReference>
<evidence type="ECO:0000256" key="6">
    <source>
        <dbReference type="SAM" id="Phobius"/>
    </source>
</evidence>
<keyword evidence="2" id="KW-0813">Transport</keyword>
<dbReference type="CDD" id="cd17332">
    <property type="entry name" value="MFS_MelB_like"/>
    <property type="match status" value="1"/>
</dbReference>
<evidence type="ECO:0000256" key="3">
    <source>
        <dbReference type="ARBA" id="ARBA00022692"/>
    </source>
</evidence>
<organism evidence="8 9">
    <name type="scientific">Robertmurraya kyonggiensis</name>
    <dbReference type="NCBI Taxonomy" id="1037680"/>
    <lineage>
        <taxon>Bacteria</taxon>
        <taxon>Bacillati</taxon>
        <taxon>Bacillota</taxon>
        <taxon>Bacilli</taxon>
        <taxon>Bacillales</taxon>
        <taxon>Bacillaceae</taxon>
        <taxon>Robertmurraya</taxon>
    </lineage>
</organism>
<feature type="transmembrane region" description="Helical" evidence="6">
    <location>
        <begin position="413"/>
        <end position="436"/>
    </location>
</feature>
<proteinExistence type="predicted"/>
<dbReference type="GO" id="GO:0005886">
    <property type="term" value="C:plasma membrane"/>
    <property type="evidence" value="ECO:0007669"/>
    <property type="project" value="UniProtKB-SubCell"/>
</dbReference>
<dbReference type="Pfam" id="PF13347">
    <property type="entry name" value="MFS_2"/>
    <property type="match status" value="1"/>
</dbReference>
<keyword evidence="3 6" id="KW-0812">Transmembrane</keyword>
<feature type="transmembrane region" description="Helical" evidence="6">
    <location>
        <begin position="305"/>
        <end position="322"/>
    </location>
</feature>
<feature type="transmembrane region" description="Helical" evidence="6">
    <location>
        <begin position="25"/>
        <end position="50"/>
    </location>
</feature>
<keyword evidence="5 6" id="KW-0472">Membrane</keyword>
<evidence type="ECO:0000313" key="9">
    <source>
        <dbReference type="Proteomes" id="UP000307756"/>
    </source>
</evidence>
<protein>
    <submittedName>
        <fullName evidence="8">MFS transporter</fullName>
    </submittedName>
</protein>
<dbReference type="InterPro" id="IPR001927">
    <property type="entry name" value="Na/Gal_symport"/>
</dbReference>
<dbReference type="InterPro" id="IPR039672">
    <property type="entry name" value="MFS_2"/>
</dbReference>
<dbReference type="EMBL" id="SWBM01000001">
    <property type="protein sequence ID" value="TKC19078.1"/>
    <property type="molecule type" value="Genomic_DNA"/>
</dbReference>
<feature type="transmembrane region" description="Helical" evidence="6">
    <location>
        <begin position="328"/>
        <end position="353"/>
    </location>
</feature>
<feature type="transmembrane region" description="Helical" evidence="6">
    <location>
        <begin position="159"/>
        <end position="180"/>
    </location>
</feature>
<dbReference type="PROSITE" id="PS50850">
    <property type="entry name" value="MFS"/>
    <property type="match status" value="1"/>
</dbReference>
<comment type="caution">
    <text evidence="8">The sequence shown here is derived from an EMBL/GenBank/DDBJ whole genome shotgun (WGS) entry which is preliminary data.</text>
</comment>
<dbReference type="GO" id="GO:0008643">
    <property type="term" value="P:carbohydrate transport"/>
    <property type="evidence" value="ECO:0007669"/>
    <property type="project" value="InterPro"/>
</dbReference>
<dbReference type="OrthoDB" id="9764596at2"/>
<dbReference type="Gene3D" id="1.20.1250.20">
    <property type="entry name" value="MFS general substrate transporter like domains"/>
    <property type="match status" value="2"/>
</dbReference>
<dbReference type="GO" id="GO:0015293">
    <property type="term" value="F:symporter activity"/>
    <property type="evidence" value="ECO:0007669"/>
    <property type="project" value="InterPro"/>
</dbReference>
<name>A0A4U1DAA7_9BACI</name>
<feature type="domain" description="Major facilitator superfamily (MFS) profile" evidence="7">
    <location>
        <begin position="233"/>
        <end position="456"/>
    </location>
</feature>
<dbReference type="PANTHER" id="PTHR11328:SF24">
    <property type="entry name" value="MAJOR FACILITATOR SUPERFAMILY (MFS) PROFILE DOMAIN-CONTAINING PROTEIN"/>
    <property type="match status" value="1"/>
</dbReference>
<comment type="subcellular location">
    <subcellularLocation>
        <location evidence="1">Cell membrane</location>
        <topology evidence="1">Multi-pass membrane protein</topology>
    </subcellularLocation>
</comment>
<dbReference type="GO" id="GO:0006814">
    <property type="term" value="P:sodium ion transport"/>
    <property type="evidence" value="ECO:0007669"/>
    <property type="project" value="InterPro"/>
</dbReference>
<keyword evidence="4 6" id="KW-1133">Transmembrane helix</keyword>
<feature type="transmembrane region" description="Helical" evidence="6">
    <location>
        <begin position="274"/>
        <end position="293"/>
    </location>
</feature>
<dbReference type="SUPFAM" id="SSF103473">
    <property type="entry name" value="MFS general substrate transporter"/>
    <property type="match status" value="1"/>
</dbReference>
<dbReference type="RefSeq" id="WP_136829879.1">
    <property type="nucleotide sequence ID" value="NZ_SWBM01000001.1"/>
</dbReference>
<dbReference type="InterPro" id="IPR020846">
    <property type="entry name" value="MFS_dom"/>
</dbReference>